<dbReference type="AlphaFoldDB" id="X7ZX03"/>
<feature type="region of interest" description="Disordered" evidence="1">
    <location>
        <begin position="1"/>
        <end position="34"/>
    </location>
</feature>
<proteinExistence type="predicted"/>
<organism evidence="2">
    <name type="scientific">Mycobacterium xenopi 4042</name>
    <dbReference type="NCBI Taxonomy" id="1299334"/>
    <lineage>
        <taxon>Bacteria</taxon>
        <taxon>Bacillati</taxon>
        <taxon>Actinomycetota</taxon>
        <taxon>Actinomycetes</taxon>
        <taxon>Mycobacteriales</taxon>
        <taxon>Mycobacteriaceae</taxon>
        <taxon>Mycobacterium</taxon>
    </lineage>
</organism>
<gene>
    <name evidence="2" type="ORF">I553_3962</name>
</gene>
<evidence type="ECO:0000256" key="1">
    <source>
        <dbReference type="SAM" id="MobiDB-lite"/>
    </source>
</evidence>
<comment type="caution">
    <text evidence="2">The sequence shown here is derived from an EMBL/GenBank/DDBJ whole genome shotgun (WGS) entry which is preliminary data.</text>
</comment>
<sequence>MPAPDRADAPPSRGAADLTAGWRSAASPRRAGRPAARALFAHLTAAVEVSDDEVATTTPATRCDSPPPRPAPRLARRPLRPPLAQVRPRSPAPARALGAAPSGCGSTNAAPRWCGGPGYEHPATASTRPHHRH</sequence>
<dbReference type="EMBL" id="JAOB01000064">
    <property type="protein sequence ID" value="EUA24142.1"/>
    <property type="molecule type" value="Genomic_DNA"/>
</dbReference>
<name>X7ZX03_MYCXE</name>
<feature type="region of interest" description="Disordered" evidence="1">
    <location>
        <begin position="50"/>
        <end position="133"/>
    </location>
</feature>
<reference evidence="2" key="1">
    <citation type="submission" date="2014-01" db="EMBL/GenBank/DDBJ databases">
        <authorList>
            <person name="Brown-Elliot B."/>
            <person name="Wallace R."/>
            <person name="Lenaerts A."/>
            <person name="Ordway D."/>
            <person name="DeGroote M.A."/>
            <person name="Parker T."/>
            <person name="Sizemore C."/>
            <person name="Tallon L.J."/>
            <person name="Sadzewicz L.K."/>
            <person name="Sengamalay N."/>
            <person name="Fraser C.M."/>
            <person name="Hine E."/>
            <person name="Shefchek K.A."/>
            <person name="Das S.P."/>
            <person name="Tettelin H."/>
        </authorList>
    </citation>
    <scope>NUCLEOTIDE SEQUENCE [LARGE SCALE GENOMIC DNA]</scope>
    <source>
        <strain evidence="2">4042</strain>
    </source>
</reference>
<feature type="compositionally biased region" description="Low complexity" evidence="1">
    <location>
        <begin position="9"/>
        <end position="34"/>
    </location>
</feature>
<accession>X7ZX03</accession>
<dbReference type="PATRIC" id="fig|1299334.3.peg.6770"/>
<protein>
    <submittedName>
        <fullName evidence="2">Uncharacterized protein</fullName>
    </submittedName>
</protein>
<evidence type="ECO:0000313" key="2">
    <source>
        <dbReference type="EMBL" id="EUA24142.1"/>
    </source>
</evidence>